<dbReference type="SUPFAM" id="SSF52047">
    <property type="entry name" value="RNI-like"/>
    <property type="match status" value="1"/>
</dbReference>
<gene>
    <name evidence="2" type="ORF">MSAN_01071400</name>
</gene>
<comment type="caution">
    <text evidence="2">The sequence shown here is derived from an EMBL/GenBank/DDBJ whole genome shotgun (WGS) entry which is preliminary data.</text>
</comment>
<dbReference type="Gene3D" id="1.20.1280.50">
    <property type="match status" value="1"/>
</dbReference>
<sequence length="354" mass="40511">MAEEDYHDTGWPPQNTSVQPGEPLDPSPDQETHPISKLPPEILSEIFLNFLPAYPECPEHSGPLSPLLLCAICRKWRAVAMTTPKIWRAIWMTVTHSSVGLATQFELLQAWLSRSGSCPLSLDIRSYSWIHLLRESQLLQMAVLHSARWEHIDLFLTFENLHFLQCDLPLLRYLTFGLYAPSPSDTDPIDLFDRAPRLTHVVLTSNFEKSVISLPWHQLTHLRTELLYLEECVEILHEAVRLVHCDFGICGSKDAISFTTFLVHPHITHLILRLARGTSYRPGLSLLPLFENLTTPALRSLRVYEPGITPRSLQAFFSRSHRSLQELHIDKSFVPESTYHQAFPFVSKIILEEP</sequence>
<evidence type="ECO:0000313" key="2">
    <source>
        <dbReference type="EMBL" id="KAF7364123.1"/>
    </source>
</evidence>
<dbReference type="AlphaFoldDB" id="A0A8H7D9S4"/>
<name>A0A8H7D9S4_9AGAR</name>
<dbReference type="Gene3D" id="3.80.10.10">
    <property type="entry name" value="Ribonuclease Inhibitor"/>
    <property type="match status" value="1"/>
</dbReference>
<dbReference type="OrthoDB" id="3270987at2759"/>
<organism evidence="2 3">
    <name type="scientific">Mycena sanguinolenta</name>
    <dbReference type="NCBI Taxonomy" id="230812"/>
    <lineage>
        <taxon>Eukaryota</taxon>
        <taxon>Fungi</taxon>
        <taxon>Dikarya</taxon>
        <taxon>Basidiomycota</taxon>
        <taxon>Agaricomycotina</taxon>
        <taxon>Agaricomycetes</taxon>
        <taxon>Agaricomycetidae</taxon>
        <taxon>Agaricales</taxon>
        <taxon>Marasmiineae</taxon>
        <taxon>Mycenaceae</taxon>
        <taxon>Mycena</taxon>
    </lineage>
</organism>
<reference evidence="2" key="1">
    <citation type="submission" date="2020-05" db="EMBL/GenBank/DDBJ databases">
        <title>Mycena genomes resolve the evolution of fungal bioluminescence.</title>
        <authorList>
            <person name="Tsai I.J."/>
        </authorList>
    </citation>
    <scope>NUCLEOTIDE SEQUENCE</scope>
    <source>
        <strain evidence="2">160909Yilan</strain>
    </source>
</reference>
<protein>
    <submittedName>
        <fullName evidence="2">F-box domain-containing protein</fullName>
    </submittedName>
</protein>
<dbReference type="InterPro" id="IPR032675">
    <property type="entry name" value="LRR_dom_sf"/>
</dbReference>
<feature type="region of interest" description="Disordered" evidence="1">
    <location>
        <begin position="1"/>
        <end position="35"/>
    </location>
</feature>
<dbReference type="EMBL" id="JACAZH010000007">
    <property type="protein sequence ID" value="KAF7364123.1"/>
    <property type="molecule type" value="Genomic_DNA"/>
</dbReference>
<dbReference type="Proteomes" id="UP000623467">
    <property type="component" value="Unassembled WGS sequence"/>
</dbReference>
<accession>A0A8H7D9S4</accession>
<proteinExistence type="predicted"/>
<keyword evidence="3" id="KW-1185">Reference proteome</keyword>
<evidence type="ECO:0000256" key="1">
    <source>
        <dbReference type="SAM" id="MobiDB-lite"/>
    </source>
</evidence>
<evidence type="ECO:0000313" key="3">
    <source>
        <dbReference type="Proteomes" id="UP000623467"/>
    </source>
</evidence>